<dbReference type="Pfam" id="PF12691">
    <property type="entry name" value="Phage_tail_terminator_6"/>
    <property type="match status" value="1"/>
</dbReference>
<comment type="caution">
    <text evidence="1">The sequence shown here is derived from an EMBL/GenBank/DDBJ whole genome shotgun (WGS) entry which is preliminary data.</text>
</comment>
<name>A0A0F9UZP2_9ZZZZ</name>
<dbReference type="EMBL" id="LAZR01000492">
    <property type="protein sequence ID" value="KKN66741.1"/>
    <property type="molecule type" value="Genomic_DNA"/>
</dbReference>
<reference evidence="1" key="1">
    <citation type="journal article" date="2015" name="Nature">
        <title>Complex archaea that bridge the gap between prokaryotes and eukaryotes.</title>
        <authorList>
            <person name="Spang A."/>
            <person name="Saw J.H."/>
            <person name="Jorgensen S.L."/>
            <person name="Zaremba-Niedzwiedzka K."/>
            <person name="Martijn J."/>
            <person name="Lind A.E."/>
            <person name="van Eijk R."/>
            <person name="Schleper C."/>
            <person name="Guy L."/>
            <person name="Ettema T.J."/>
        </authorList>
    </citation>
    <scope>NUCLEOTIDE SEQUENCE</scope>
</reference>
<sequence>MTAPTEHLRSLLTTHVGVSGWQLETGAMPPKPDKVIMLTDTVGVEPNPRYLLDFPTAQIMVRGEVGEYLATRDEGQAVKDLLLGLDSQDIGGDRMVSITQNGDLGFIGRDENNRPLFVLNLAMIIEPALTAESNRVVL</sequence>
<gene>
    <name evidence="1" type="ORF">LCGC14_0468520</name>
</gene>
<dbReference type="InterPro" id="IPR024411">
    <property type="entry name" value="Tail_terminator_phage"/>
</dbReference>
<dbReference type="AlphaFoldDB" id="A0A0F9UZP2"/>
<proteinExistence type="predicted"/>
<protein>
    <submittedName>
        <fullName evidence="1">Uncharacterized protein</fullName>
    </submittedName>
</protein>
<organism evidence="1">
    <name type="scientific">marine sediment metagenome</name>
    <dbReference type="NCBI Taxonomy" id="412755"/>
    <lineage>
        <taxon>unclassified sequences</taxon>
        <taxon>metagenomes</taxon>
        <taxon>ecological metagenomes</taxon>
    </lineage>
</organism>
<accession>A0A0F9UZP2</accession>
<evidence type="ECO:0000313" key="1">
    <source>
        <dbReference type="EMBL" id="KKN66741.1"/>
    </source>
</evidence>